<dbReference type="InterPro" id="IPR000182">
    <property type="entry name" value="GNAT_dom"/>
</dbReference>
<name>A0A6C0G1X1_9BACL</name>
<dbReference type="PROSITE" id="PS51186">
    <property type="entry name" value="GNAT"/>
    <property type="match status" value="1"/>
</dbReference>
<evidence type="ECO:0000313" key="2">
    <source>
        <dbReference type="EMBL" id="QHT61661.1"/>
    </source>
</evidence>
<dbReference type="InterPro" id="IPR016181">
    <property type="entry name" value="Acyl_CoA_acyltransferase"/>
</dbReference>
<dbReference type="Proteomes" id="UP000476064">
    <property type="component" value="Chromosome"/>
</dbReference>
<keyword evidence="2" id="KW-0808">Transferase</keyword>
<protein>
    <submittedName>
        <fullName evidence="2">GNAT family N-acetyltransferase</fullName>
    </submittedName>
</protein>
<dbReference type="SUPFAM" id="SSF55729">
    <property type="entry name" value="Acyl-CoA N-acyltransferases (Nat)"/>
    <property type="match status" value="1"/>
</dbReference>
<dbReference type="GO" id="GO:0016747">
    <property type="term" value="F:acyltransferase activity, transferring groups other than amino-acyl groups"/>
    <property type="evidence" value="ECO:0007669"/>
    <property type="project" value="InterPro"/>
</dbReference>
<sequence>MEVYRMRKQMIVYAEGKPVEIVIRNYTQSDFAGMIAIQEACFPPPFPSELWWNEAQLREHVARFPEGAICAERDGRLIGSITGLRVDDAQLAGSHSWESITDGGYIRNHAPDGDTLYIVDICVVPEMRKSGVGKWLMQSMYETVVHLGLKRLLGGGRMPGYHRYADSVSPDEYLAGIVAGRYNDPVISFLLRCGRMPVGTAEHYLEDEQSCDYAALMEWRNPFMR</sequence>
<reference evidence="2 3" key="1">
    <citation type="submission" date="2020-01" db="EMBL/GenBank/DDBJ databases">
        <title>Paenibacillus sp. nov., isolated from tomato rhizosphere.</title>
        <authorList>
            <person name="Weon H.-Y."/>
            <person name="Lee S.A."/>
        </authorList>
    </citation>
    <scope>NUCLEOTIDE SEQUENCE [LARGE SCALE GENOMIC DNA]</scope>
    <source>
        <strain evidence="2 3">12200R-189</strain>
    </source>
</reference>
<dbReference type="AlphaFoldDB" id="A0A6C0G1X1"/>
<organism evidence="2 3">
    <name type="scientific">Paenibacillus lycopersici</name>
    <dbReference type="NCBI Taxonomy" id="2704462"/>
    <lineage>
        <taxon>Bacteria</taxon>
        <taxon>Bacillati</taxon>
        <taxon>Bacillota</taxon>
        <taxon>Bacilli</taxon>
        <taxon>Bacillales</taxon>
        <taxon>Paenibacillaceae</taxon>
        <taxon>Paenibacillus</taxon>
    </lineage>
</organism>
<evidence type="ECO:0000313" key="3">
    <source>
        <dbReference type="Proteomes" id="UP000476064"/>
    </source>
</evidence>
<proteinExistence type="predicted"/>
<dbReference type="KEGG" id="plyc:GXP70_17915"/>
<gene>
    <name evidence="2" type="ORF">GXP70_17915</name>
</gene>
<accession>A0A6C0G1X1</accession>
<dbReference type="Pfam" id="PF00583">
    <property type="entry name" value="Acetyltransf_1"/>
    <property type="match status" value="1"/>
</dbReference>
<dbReference type="Gene3D" id="3.40.630.30">
    <property type="match status" value="1"/>
</dbReference>
<feature type="domain" description="N-acetyltransferase" evidence="1">
    <location>
        <begin position="21"/>
        <end position="222"/>
    </location>
</feature>
<keyword evidence="3" id="KW-1185">Reference proteome</keyword>
<dbReference type="EMBL" id="CP048209">
    <property type="protein sequence ID" value="QHT61661.1"/>
    <property type="molecule type" value="Genomic_DNA"/>
</dbReference>
<evidence type="ECO:0000259" key="1">
    <source>
        <dbReference type="PROSITE" id="PS51186"/>
    </source>
</evidence>
<dbReference type="CDD" id="cd04301">
    <property type="entry name" value="NAT_SF"/>
    <property type="match status" value="1"/>
</dbReference>